<organism evidence="5 7">
    <name type="scientific">Burkholderia glumae</name>
    <name type="common">Pseudomonas glumae</name>
    <dbReference type="NCBI Taxonomy" id="337"/>
    <lineage>
        <taxon>Bacteria</taxon>
        <taxon>Pseudomonadati</taxon>
        <taxon>Pseudomonadota</taxon>
        <taxon>Betaproteobacteria</taxon>
        <taxon>Burkholderiales</taxon>
        <taxon>Burkholderiaceae</taxon>
        <taxon>Burkholderia</taxon>
    </lineage>
</organism>
<dbReference type="RefSeq" id="WP_012733436.1">
    <property type="nucleotide sequence ID" value="NZ_CP023204.1"/>
</dbReference>
<evidence type="ECO:0000259" key="3">
    <source>
        <dbReference type="Pfam" id="PF06761"/>
    </source>
</evidence>
<dbReference type="PANTHER" id="PTHR36153:SF1">
    <property type="entry name" value="TYPE VI SECRETION SYSTEM COMPONENT TSSM1"/>
    <property type="match status" value="1"/>
</dbReference>
<evidence type="ECO:0000259" key="4">
    <source>
        <dbReference type="Pfam" id="PF21070"/>
    </source>
</evidence>
<feature type="transmembrane region" description="Helical" evidence="1">
    <location>
        <begin position="65"/>
        <end position="86"/>
    </location>
</feature>
<reference evidence="6" key="2">
    <citation type="submission" date="2022-06" db="EMBL/GenBank/DDBJ databases">
        <title>Draft genome sequence of Burkholderia glumae strain GR20004 isolated from rice panicle showing bacterial panicle blight.</title>
        <authorList>
            <person name="Choi S.Y."/>
            <person name="Lee Y.H."/>
        </authorList>
    </citation>
    <scope>NUCLEOTIDE SEQUENCE</scope>
    <source>
        <strain evidence="6">GR20004</strain>
    </source>
</reference>
<dbReference type="Pfam" id="PF06761">
    <property type="entry name" value="IcmF-related"/>
    <property type="match status" value="1"/>
</dbReference>
<evidence type="ECO:0000256" key="1">
    <source>
        <dbReference type="SAM" id="Phobius"/>
    </source>
</evidence>
<dbReference type="EMBL" id="CP065600">
    <property type="protein sequence ID" value="QPQ90514.1"/>
    <property type="molecule type" value="Genomic_DNA"/>
</dbReference>
<dbReference type="GeneID" id="45695277"/>
<accession>A0AAP9XYS7</accession>
<dbReference type="PANTHER" id="PTHR36153">
    <property type="entry name" value="INNER MEMBRANE PROTEIN-RELATED"/>
    <property type="match status" value="1"/>
</dbReference>
<reference evidence="5 7" key="1">
    <citation type="submission" date="2020-12" db="EMBL/GenBank/DDBJ databases">
        <title>FDA dAtabase for Regulatory Grade micrObial Sequences (FDA-ARGOS): Supporting development and validation of Infectious Disease Dx tests.</title>
        <authorList>
            <person name="Minogue T."/>
            <person name="Wolcott M."/>
            <person name="Wasieloski L."/>
            <person name="Aguilar W."/>
            <person name="Moore D."/>
            <person name="Jaissle J."/>
            <person name="Tallon L."/>
            <person name="Sadzewicz L."/>
            <person name="Zhao X."/>
            <person name="Boylan J."/>
            <person name="Ott S."/>
            <person name="Bowen H."/>
            <person name="Vavikolanu K."/>
            <person name="Mehta A."/>
            <person name="Aluvathingal J."/>
            <person name="Nadendla S."/>
            <person name="Yan Y."/>
            <person name="Sichtig H."/>
        </authorList>
    </citation>
    <scope>NUCLEOTIDE SEQUENCE [LARGE SCALE GENOMIC DNA]</scope>
    <source>
        <strain evidence="5 7">FDAARGOS_949</strain>
    </source>
</reference>
<dbReference type="AlphaFoldDB" id="A0AAP9XYS7"/>
<feature type="domain" description="Type VI secretion system IcmF C-terminal" evidence="2">
    <location>
        <begin position="1042"/>
        <end position="1145"/>
    </location>
</feature>
<dbReference type="EMBL" id="CP099583">
    <property type="protein sequence ID" value="USS43462.1"/>
    <property type="molecule type" value="Genomic_DNA"/>
</dbReference>
<feature type="transmembrane region" description="Helical" evidence="1">
    <location>
        <begin position="392"/>
        <end position="415"/>
    </location>
</feature>
<sequence length="1187" mass="128758">MMNARNNMQILGTAEAETTETSRLLAWGPIFLALILAGVAFALVWFKGALFGVLTREAKLGASVWIFLALVAVLLLHIGLLFGGAYRLVGRVFRAEVGDRDAAVTQTKTLKCDARLQTVCDELRATRGWWWRYRTRWLLLTGTDALIEDVAPGLKRAGVMPVADAILVHAAPDGIDVGAWRRQIRQLRRRRPVDSVVHVTDANAPETELPRALATLATDLGWAAPVTLLHAVPATGGHPETFEAIGAFPGPSLGGTQPASVLREQLAVIGRHTADAGVRLCVTPTRITYLAQISQYIDEQRESIISGWNALFASHWYRSRLAGVIFAPVFETSAAVPTPVPVVPIAPAGAEAAAVVPTGTQQPVMFQHQPAALLPAWRTIARRRDTGRRVGFYWPNVLAWFVTVAAVTWCAWMTVSFVGNRQLAREARATANAAAEARPQTAVAWRAQLALQQLIEKLEYRQQHGAPWYLRGGLSRNDEVLAGLWPPYRIAATRNLQTPVVQTIGDLLKAAGQTRADSLESQDTRSSTYNALKTYLMLGDPSRAEPAFLKRMLVSQWPRPVEMPLGERDDTGLRLAGFYADHLKAHPGWRIGLNNGLVTSTRNMLVTQMGLASSDDTVYQGIIEEARGRYADASLETLLAGADARGLFTTSQTVPGIYTRAAWDGMIAAAINKAASERRTSGDWVLTGAPPAQTIGNMLSRGAIRTAAVIDEKHAAEDLKQRLTARYFAEYTAAWQGMLNSVRWQPAANLNGSIEQLTRLADAQTSPLIALMKAIQYQAQAGRPSQALADTLVRKAQSLIGRDDQAAAPTVNPLDKSFGPLLALMGDTAAVPAAGGKGNPAANIALNGVSLSRYLTAVTTMRLKLQQIAGSPDAQTMARSLAQAVFQGKLSELSQARDDAALTAASLGTAWSGFGDAVFAQPLEAAWQTILQPAAASLNEAWRASVAAPFNAAMSGRYPFFDTNADASFAELGRYVRPDTGLIARFFATQLAGVLKLEGDHWTPNELAPQALQFDPTFLTGIRQLSTVGAQLYVQGDARERFEMMALPTPNVTRSELSVDGKQIVYFNQQENWTPLAWPGTGLNGHAGLTWQTLDAGLRQAFDSTGDWAFLRLLAKADMKQLDSTRYQVTWNTANAEPLSYVMRTQIGAGPLELLKLRGFRMPERIFIVGKAGVVPVLPPLPPELQP</sequence>
<keyword evidence="8" id="KW-1185">Reference proteome</keyword>
<dbReference type="Proteomes" id="UP001056386">
    <property type="component" value="Chromosome 2"/>
</dbReference>
<name>A0AAP9XYS7_BURGL</name>
<dbReference type="InterPro" id="IPR053156">
    <property type="entry name" value="T6SS_TssM-like"/>
</dbReference>
<keyword evidence="1" id="KW-1133">Transmembrane helix</keyword>
<dbReference type="Pfam" id="PF21070">
    <property type="entry name" value="IcmF_helical"/>
    <property type="match status" value="1"/>
</dbReference>
<evidence type="ECO:0000313" key="7">
    <source>
        <dbReference type="Proteomes" id="UP000594892"/>
    </source>
</evidence>
<evidence type="ECO:0000313" key="5">
    <source>
        <dbReference type="EMBL" id="QPQ90514.1"/>
    </source>
</evidence>
<keyword evidence="1" id="KW-0472">Membrane</keyword>
<dbReference type="Proteomes" id="UP000594892">
    <property type="component" value="Chromosome 1"/>
</dbReference>
<evidence type="ECO:0000313" key="6">
    <source>
        <dbReference type="EMBL" id="USS43462.1"/>
    </source>
</evidence>
<protein>
    <submittedName>
        <fullName evidence="5">Type VI secretion protein VasK</fullName>
    </submittedName>
</protein>
<dbReference type="InterPro" id="IPR009612">
    <property type="entry name" value="IcmF-rel"/>
</dbReference>
<evidence type="ECO:0000259" key="2">
    <source>
        <dbReference type="Pfam" id="PF06744"/>
    </source>
</evidence>
<dbReference type="InterPro" id="IPR048677">
    <property type="entry name" value="TssM1_hel"/>
</dbReference>
<dbReference type="InterPro" id="IPR010623">
    <property type="entry name" value="IcmF_C"/>
</dbReference>
<feature type="transmembrane region" description="Helical" evidence="1">
    <location>
        <begin position="24"/>
        <end position="45"/>
    </location>
</feature>
<evidence type="ECO:0000313" key="8">
    <source>
        <dbReference type="Proteomes" id="UP001056386"/>
    </source>
</evidence>
<feature type="domain" description="Type VI secretion system component TssM1 helical" evidence="4">
    <location>
        <begin position="933"/>
        <end position="1038"/>
    </location>
</feature>
<feature type="domain" description="IcmF-related" evidence="3">
    <location>
        <begin position="450"/>
        <end position="778"/>
    </location>
</feature>
<gene>
    <name evidence="5" type="ORF">I6H06_01765</name>
    <name evidence="6" type="ORF">NFI99_03045</name>
</gene>
<keyword evidence="1" id="KW-0812">Transmembrane</keyword>
<dbReference type="Pfam" id="PF06744">
    <property type="entry name" value="IcmF_C"/>
    <property type="match status" value="1"/>
</dbReference>
<proteinExistence type="predicted"/>